<dbReference type="Proteomes" id="UP000585226">
    <property type="component" value="Unassembled WGS sequence"/>
</dbReference>
<name>A0A7Y8G5U7_9PSED</name>
<accession>A0A7Y8G5U7</accession>
<organism evidence="1 2">
    <name type="scientific">Pseudomonas reactans</name>
    <dbReference type="NCBI Taxonomy" id="117680"/>
    <lineage>
        <taxon>Bacteria</taxon>
        <taxon>Pseudomonadati</taxon>
        <taxon>Pseudomonadota</taxon>
        <taxon>Gammaproteobacteria</taxon>
        <taxon>Pseudomonadales</taxon>
        <taxon>Pseudomonadaceae</taxon>
        <taxon>Pseudomonas</taxon>
    </lineage>
</organism>
<dbReference type="RefSeq" id="WP_177113827.1">
    <property type="nucleotide sequence ID" value="NZ_JACASD010000084.1"/>
</dbReference>
<reference evidence="1 2" key="1">
    <citation type="submission" date="2020-04" db="EMBL/GenBank/DDBJ databases">
        <title>Molecular characterization of pseudomonads from Agaricus bisporus reveal novel blotch 2 pathogens in Western Europe.</title>
        <authorList>
            <person name="Taparia T."/>
            <person name="Krijger M."/>
            <person name="Haynes E."/>
            <person name="Elpinstone J.G."/>
            <person name="Noble R."/>
            <person name="Van Der Wolf J."/>
        </authorList>
    </citation>
    <scope>NUCLEOTIDE SEQUENCE [LARGE SCALE GENOMIC DNA]</scope>
    <source>
        <strain evidence="1 2">P8021</strain>
    </source>
</reference>
<gene>
    <name evidence="1" type="ORF">HX893_27115</name>
</gene>
<comment type="caution">
    <text evidence="1">The sequence shown here is derived from an EMBL/GenBank/DDBJ whole genome shotgun (WGS) entry which is preliminary data.</text>
</comment>
<dbReference type="AlphaFoldDB" id="A0A7Y8G5U7"/>
<protein>
    <submittedName>
        <fullName evidence="1">Uncharacterized protein</fullName>
    </submittedName>
</protein>
<dbReference type="EMBL" id="JACASD010000084">
    <property type="protein sequence ID" value="NWE91802.1"/>
    <property type="molecule type" value="Genomic_DNA"/>
</dbReference>
<proteinExistence type="predicted"/>
<evidence type="ECO:0000313" key="2">
    <source>
        <dbReference type="Proteomes" id="UP000585226"/>
    </source>
</evidence>
<evidence type="ECO:0000313" key="1">
    <source>
        <dbReference type="EMBL" id="NWE91802.1"/>
    </source>
</evidence>
<sequence length="103" mass="11422">MTLSTHDFAQRLSGAFSFPCTILGNRLRCTWERLISYIESSTCTAEFNKAAAYAEGYAQALVDSGQIEISIARDLLVIETVDAWRCARTYTNTSTNLSYPGKP</sequence>